<dbReference type="RefSeq" id="WP_215581325.1">
    <property type="nucleotide sequence ID" value="NZ_CP073754.1"/>
</dbReference>
<evidence type="ECO:0000256" key="2">
    <source>
        <dbReference type="ARBA" id="ARBA00022803"/>
    </source>
</evidence>
<reference evidence="4" key="1">
    <citation type="submission" date="2021-04" db="EMBL/GenBank/DDBJ databases">
        <title>Draft genome sequence data of methanotrophic Methylovulum sp. strain S1L and Methylomonas sp. strain S2AM isolated from boreal lake water columns.</title>
        <authorList>
            <person name="Rissanen A.J."/>
            <person name="Mangayil R."/>
            <person name="Svenning M.M."/>
            <person name="Khanongnuch R."/>
        </authorList>
    </citation>
    <scope>NUCLEOTIDE SEQUENCE</scope>
    <source>
        <strain evidence="4">S2AM</strain>
    </source>
</reference>
<feature type="repeat" description="TPR" evidence="3">
    <location>
        <begin position="493"/>
        <end position="526"/>
    </location>
</feature>
<dbReference type="AlphaFoldDB" id="A0A975MLW9"/>
<dbReference type="PANTHER" id="PTHR44943:SF8">
    <property type="entry name" value="TPR REPEAT-CONTAINING PROTEIN MJ0263"/>
    <property type="match status" value="1"/>
</dbReference>
<keyword evidence="1" id="KW-0677">Repeat</keyword>
<dbReference type="SMART" id="SM00028">
    <property type="entry name" value="TPR"/>
    <property type="match status" value="6"/>
</dbReference>
<proteinExistence type="predicted"/>
<evidence type="ECO:0000256" key="3">
    <source>
        <dbReference type="PROSITE-ProRule" id="PRU00339"/>
    </source>
</evidence>
<dbReference type="EMBL" id="CP073754">
    <property type="protein sequence ID" value="QWF70303.1"/>
    <property type="molecule type" value="Genomic_DNA"/>
</dbReference>
<name>A0A975MLW9_9GAMM</name>
<accession>A0A975MLW9</accession>
<keyword evidence="5" id="KW-1185">Reference proteome</keyword>
<evidence type="ECO:0000313" key="5">
    <source>
        <dbReference type="Proteomes" id="UP000676649"/>
    </source>
</evidence>
<evidence type="ECO:0000256" key="1">
    <source>
        <dbReference type="ARBA" id="ARBA00022737"/>
    </source>
</evidence>
<dbReference type="KEGG" id="mpad:KEF85_13285"/>
<dbReference type="Pfam" id="PF14559">
    <property type="entry name" value="TPR_19"/>
    <property type="match status" value="2"/>
</dbReference>
<dbReference type="PROSITE" id="PS50005">
    <property type="entry name" value="TPR"/>
    <property type="match status" value="1"/>
</dbReference>
<dbReference type="Gene3D" id="1.25.40.10">
    <property type="entry name" value="Tetratricopeptide repeat domain"/>
    <property type="match status" value="2"/>
</dbReference>
<dbReference type="InterPro" id="IPR019734">
    <property type="entry name" value="TPR_rpt"/>
</dbReference>
<protein>
    <submittedName>
        <fullName evidence="4">Tetratricopeptide repeat protein</fullName>
    </submittedName>
</protein>
<keyword evidence="2 3" id="KW-0802">TPR repeat</keyword>
<dbReference type="Proteomes" id="UP000676649">
    <property type="component" value="Chromosome"/>
</dbReference>
<dbReference type="InterPro" id="IPR051685">
    <property type="entry name" value="Ycf3/AcsC/BcsC/TPR_MFPF"/>
</dbReference>
<dbReference type="Pfam" id="PF13181">
    <property type="entry name" value="TPR_8"/>
    <property type="match status" value="1"/>
</dbReference>
<dbReference type="PANTHER" id="PTHR44943">
    <property type="entry name" value="CELLULOSE SYNTHASE OPERON PROTEIN C"/>
    <property type="match status" value="1"/>
</dbReference>
<organism evidence="4 5">
    <name type="scientific">Methylomonas paludis</name>
    <dbReference type="NCBI Taxonomy" id="1173101"/>
    <lineage>
        <taxon>Bacteria</taxon>
        <taxon>Pseudomonadati</taxon>
        <taxon>Pseudomonadota</taxon>
        <taxon>Gammaproteobacteria</taxon>
        <taxon>Methylococcales</taxon>
        <taxon>Methylococcaceae</taxon>
        <taxon>Methylomonas</taxon>
    </lineage>
</organism>
<gene>
    <name evidence="4" type="ORF">KEF85_13285</name>
</gene>
<dbReference type="InterPro" id="IPR011990">
    <property type="entry name" value="TPR-like_helical_dom_sf"/>
</dbReference>
<sequence length="575" mass="65531">MNKWINILILFCLTGCATSPEKSPEGENELVQEELLDQNLQRNPVIDEEVLYLLMAAELAGQRNQYAVAFDAYLQAAKRVDDPRIAERAVKIGLYLKDEKRTQEALKVWLSKDAKNLSARKFALLLAIKNLDHKGAVEDLSVMLREDPAGFEASLLEMVKLFEKEGRLQFTYDALEELAQQQPLQGEVFFVQAVLAGTLPNQELAQQKIDYVLKLQPDWNKAIIFQAQLAGRNGDLVKARQYLEKAVKQAPGDVQLRKMLIEVMISTGAYDDAVRLCQNVLDEKPDDGDSLFSLAMIYIQQNQLDKAENQLEKLLNNPDWEGQASFFLGKIEAQRRHVEKALSWYDRVSDGNYAYDADIAAISLLINQKRFAEAERRVGKAEHRFPEQKLKTLMIKSELLNQQGKFQEAFDTLNVVIKDVPDNRDVLYARALIAERLDRLDILEADLHRILHKNPEDIAALNALGYTLTDKTQRYAEAQGYLEQALKLQPDEAVIIDSYGWLQFKLGNQQLALEYLKKAYAKSPENEIAAHVAEVLWVMGNTKEAKDVFDSAYKKSPDDEYLQSFKKRYLTAEPK</sequence>
<evidence type="ECO:0000313" key="4">
    <source>
        <dbReference type="EMBL" id="QWF70303.1"/>
    </source>
</evidence>
<dbReference type="SUPFAM" id="SSF48452">
    <property type="entry name" value="TPR-like"/>
    <property type="match status" value="3"/>
</dbReference>